<evidence type="ECO:0000256" key="1">
    <source>
        <dbReference type="ARBA" id="ARBA00005184"/>
    </source>
</evidence>
<comment type="pathway">
    <text evidence="1 7">Glycan metabolism; pectin degradation; 2-dehydro-3-deoxy-D-gluconate from pectin: step 1/5.</text>
</comment>
<dbReference type="InterPro" id="IPR012334">
    <property type="entry name" value="Pectin_lyas_fold"/>
</dbReference>
<dbReference type="Proteomes" id="UP000515151">
    <property type="component" value="Chromosome 8"/>
</dbReference>
<feature type="domain" description="Pectinesterase inhibitor" evidence="8">
    <location>
        <begin position="34"/>
        <end position="195"/>
    </location>
</feature>
<dbReference type="SMART" id="SM00856">
    <property type="entry name" value="PMEI"/>
    <property type="match status" value="1"/>
</dbReference>
<dbReference type="EC" id="3.1.1.11" evidence="7"/>
<dbReference type="InterPro" id="IPR011050">
    <property type="entry name" value="Pectin_lyase_fold/virulence"/>
</dbReference>
<dbReference type="Pfam" id="PF04043">
    <property type="entry name" value="PMEI"/>
    <property type="match status" value="1"/>
</dbReference>
<evidence type="ECO:0000256" key="7">
    <source>
        <dbReference type="RuleBase" id="RU000589"/>
    </source>
</evidence>
<evidence type="ECO:0000256" key="6">
    <source>
        <dbReference type="PROSITE-ProRule" id="PRU10040"/>
    </source>
</evidence>
<keyword evidence="4 7" id="KW-0378">Hydrolase</keyword>
<protein>
    <recommendedName>
        <fullName evidence="7">Pectinesterase</fullName>
        <ecNumber evidence="7">3.1.1.11</ecNumber>
    </recommendedName>
</protein>
<evidence type="ECO:0000256" key="3">
    <source>
        <dbReference type="ARBA" id="ARBA00007786"/>
    </source>
</evidence>
<evidence type="ECO:0000256" key="5">
    <source>
        <dbReference type="ARBA" id="ARBA00023085"/>
    </source>
</evidence>
<dbReference type="InterPro" id="IPR000070">
    <property type="entry name" value="Pectinesterase_cat"/>
</dbReference>
<comment type="catalytic activity">
    <reaction evidence="7">
        <text>[(1-&gt;4)-alpha-D-galacturonosyl methyl ester](n) + n H2O = [(1-&gt;4)-alpha-D-galacturonosyl](n) + n methanol + n H(+)</text>
        <dbReference type="Rhea" id="RHEA:22380"/>
        <dbReference type="Rhea" id="RHEA-COMP:14570"/>
        <dbReference type="Rhea" id="RHEA-COMP:14573"/>
        <dbReference type="ChEBI" id="CHEBI:15377"/>
        <dbReference type="ChEBI" id="CHEBI:15378"/>
        <dbReference type="ChEBI" id="CHEBI:17790"/>
        <dbReference type="ChEBI" id="CHEBI:140522"/>
        <dbReference type="ChEBI" id="CHEBI:140523"/>
        <dbReference type="EC" id="3.1.1.11"/>
    </reaction>
</comment>
<keyword evidence="9" id="KW-1185">Reference proteome</keyword>
<dbReference type="InterPro" id="IPR006501">
    <property type="entry name" value="Pectinesterase_inhib_dom"/>
</dbReference>
<evidence type="ECO:0000259" key="8">
    <source>
        <dbReference type="SMART" id="SM00856"/>
    </source>
</evidence>
<dbReference type="CDD" id="cd15798">
    <property type="entry name" value="PMEI-like_3"/>
    <property type="match status" value="1"/>
</dbReference>
<dbReference type="GO" id="GO:0042545">
    <property type="term" value="P:cell wall modification"/>
    <property type="evidence" value="ECO:0007669"/>
    <property type="project" value="UniProtKB-UniRule"/>
</dbReference>
<evidence type="ECO:0000313" key="10">
    <source>
        <dbReference type="RefSeq" id="XP_031372503.1"/>
    </source>
</evidence>
<dbReference type="PANTHER" id="PTHR31707">
    <property type="entry name" value="PECTINESTERASE"/>
    <property type="match status" value="1"/>
</dbReference>
<dbReference type="RefSeq" id="XP_031372503.1">
    <property type="nucleotide sequence ID" value="XM_031516643.1"/>
</dbReference>
<comment type="similarity">
    <text evidence="3">In the C-terminal section; belongs to the pectinesterase family.</text>
</comment>
<accession>A0A6P8BSN9</accession>
<dbReference type="InterPro" id="IPR035513">
    <property type="entry name" value="Invertase/methylesterase_inhib"/>
</dbReference>
<feature type="signal peptide" evidence="7">
    <location>
        <begin position="1"/>
        <end position="32"/>
    </location>
</feature>
<dbReference type="GeneID" id="116187729"/>
<evidence type="ECO:0000256" key="4">
    <source>
        <dbReference type="ARBA" id="ARBA00022801"/>
    </source>
</evidence>
<dbReference type="NCBIfam" id="TIGR01614">
    <property type="entry name" value="PME_inhib"/>
    <property type="match status" value="1"/>
</dbReference>
<dbReference type="UniPathway" id="UPA00545">
    <property type="reaction ID" value="UER00823"/>
</dbReference>
<dbReference type="Gene3D" id="1.20.140.40">
    <property type="entry name" value="Invertase/pectin methylesterase inhibitor family protein"/>
    <property type="match status" value="1"/>
</dbReference>
<keyword evidence="7" id="KW-0732">Signal</keyword>
<dbReference type="FunFam" id="2.160.20.10:FF:000001">
    <property type="entry name" value="Pectinesterase"/>
    <property type="match status" value="1"/>
</dbReference>
<dbReference type="PROSITE" id="PS00503">
    <property type="entry name" value="PECTINESTERASE_2"/>
    <property type="match status" value="1"/>
</dbReference>
<dbReference type="GO" id="GO:0030599">
    <property type="term" value="F:pectinesterase activity"/>
    <property type="evidence" value="ECO:0007669"/>
    <property type="project" value="UniProtKB-UniRule"/>
</dbReference>
<feature type="active site" evidence="6">
    <location>
        <position position="434"/>
    </location>
</feature>
<sequence length="597" mass="67028">MSMSMSMMRPSSVSIFFPLFILLSISRLHVTALQEQQPSNDACASTEFPKLCRSMVRSYRTLPSSSDSDLSGLGKHSVKQSLTQAMKMSKVIKHYLSPKRSRSLSRQLLSALRDCSDLSDSTVRFLQSTLSECGEGDLARLTVEEIGRVQTQLSGVVANERLCLNGLKESNSSIARPLSESLSDANQMYGLSLQLMTRALTQNETHHQIRPRVEFEGFVVSSRHHVPLNYLIELNFRGIAKNFNSTFVQNIRQGHCNPLKNCPRSGYTSFYFGDSGILINNIVTVGHTGRDHFRSITDAVSSAPHHLRAEDGYYVIYVRRGVYGEYVNIPHNRKHILLLGDGIGQTIITGNRNNDDGWGTYKTASFGVDGDGFIAVDLTFRNTAGLYKGQAVAARVVSDLSTFYRCSFEGYQDTLLSHAGRQFFRECDIYGTIDFIFGFATAAFQNCNIYARKPKPGQATVVTAQGRKYPYETSGFSFHNCTIKPAPDMEKKPRVALNYLGRPWYSYSRTIIMQSYIDKYIHPKGWTPFRGNDGLNTLYYGEYDNRGPGSGTRRRVNWKGYHVLDYQQAQQFTVYNLTTGNTWLPQTDIPHVGGLLG</sequence>
<dbReference type="SUPFAM" id="SSF101148">
    <property type="entry name" value="Plant invertase/pectin methylesterase inhibitor"/>
    <property type="match status" value="1"/>
</dbReference>
<dbReference type="GO" id="GO:0045490">
    <property type="term" value="P:pectin catabolic process"/>
    <property type="evidence" value="ECO:0007669"/>
    <property type="project" value="UniProtKB-UniRule"/>
</dbReference>
<feature type="chain" id="PRO_5028513552" description="Pectinesterase" evidence="7">
    <location>
        <begin position="33"/>
        <end position="597"/>
    </location>
</feature>
<dbReference type="OrthoDB" id="2019149at2759"/>
<dbReference type="Pfam" id="PF01095">
    <property type="entry name" value="Pectinesterase"/>
    <property type="match status" value="1"/>
</dbReference>
<dbReference type="Gene3D" id="2.160.20.10">
    <property type="entry name" value="Single-stranded right-handed beta-helix, Pectin lyase-like"/>
    <property type="match status" value="1"/>
</dbReference>
<evidence type="ECO:0000313" key="9">
    <source>
        <dbReference type="Proteomes" id="UP000515151"/>
    </source>
</evidence>
<comment type="similarity">
    <text evidence="2">In the N-terminal section; belongs to the PMEI family.</text>
</comment>
<reference evidence="10" key="2">
    <citation type="submission" date="2025-08" db="UniProtKB">
        <authorList>
            <consortium name="RefSeq"/>
        </authorList>
    </citation>
    <scope>IDENTIFICATION</scope>
    <source>
        <tissue evidence="10">Leaf</tissue>
    </source>
</reference>
<dbReference type="AlphaFoldDB" id="A0A6P8BSN9"/>
<proteinExistence type="inferred from homology"/>
<gene>
    <name evidence="10" type="primary">LOC116187729</name>
</gene>
<evidence type="ECO:0000256" key="2">
    <source>
        <dbReference type="ARBA" id="ARBA00006027"/>
    </source>
</evidence>
<dbReference type="SUPFAM" id="SSF51126">
    <property type="entry name" value="Pectin lyase-like"/>
    <property type="match status" value="1"/>
</dbReference>
<reference evidence="9" key="1">
    <citation type="journal article" date="2020" name="Plant Biotechnol. J.">
        <title>The pomegranate (Punica granatum L.) draft genome dissects genetic divergence between soft- and hard-seeded cultivars.</title>
        <authorList>
            <person name="Luo X."/>
            <person name="Li H."/>
            <person name="Wu Z."/>
            <person name="Yao W."/>
            <person name="Zhao P."/>
            <person name="Cao D."/>
            <person name="Yu H."/>
            <person name="Li K."/>
            <person name="Poudel K."/>
            <person name="Zhao D."/>
            <person name="Zhang F."/>
            <person name="Xia X."/>
            <person name="Chen L."/>
            <person name="Wang Q."/>
            <person name="Jing D."/>
            <person name="Cao S."/>
        </authorList>
    </citation>
    <scope>NUCLEOTIDE SEQUENCE [LARGE SCALE GENOMIC DNA]</scope>
    <source>
        <strain evidence="9">cv. Tunisia</strain>
    </source>
</reference>
<dbReference type="GO" id="GO:0004857">
    <property type="term" value="F:enzyme inhibitor activity"/>
    <property type="evidence" value="ECO:0007669"/>
    <property type="project" value="InterPro"/>
</dbReference>
<keyword evidence="5 7" id="KW-0063">Aspartyl esterase</keyword>
<organism evidence="9 10">
    <name type="scientific">Punica granatum</name>
    <name type="common">Pomegranate</name>
    <dbReference type="NCBI Taxonomy" id="22663"/>
    <lineage>
        <taxon>Eukaryota</taxon>
        <taxon>Viridiplantae</taxon>
        <taxon>Streptophyta</taxon>
        <taxon>Embryophyta</taxon>
        <taxon>Tracheophyta</taxon>
        <taxon>Spermatophyta</taxon>
        <taxon>Magnoliopsida</taxon>
        <taxon>eudicotyledons</taxon>
        <taxon>Gunneridae</taxon>
        <taxon>Pentapetalae</taxon>
        <taxon>rosids</taxon>
        <taxon>malvids</taxon>
        <taxon>Myrtales</taxon>
        <taxon>Lythraceae</taxon>
        <taxon>Punica</taxon>
    </lineage>
</organism>
<dbReference type="InterPro" id="IPR033131">
    <property type="entry name" value="Pectinesterase_Asp_AS"/>
</dbReference>
<name>A0A6P8BSN9_PUNGR</name>